<dbReference type="OrthoDB" id="2269034at2759"/>
<dbReference type="InterPro" id="IPR032675">
    <property type="entry name" value="LRR_dom_sf"/>
</dbReference>
<dbReference type="SUPFAM" id="SSF52047">
    <property type="entry name" value="RNI-like"/>
    <property type="match status" value="1"/>
</dbReference>
<dbReference type="AlphaFoldDB" id="A0A166XDX8"/>
<protein>
    <submittedName>
        <fullName evidence="1">Uncharacterized protein</fullName>
    </submittedName>
</protein>
<name>A0A166XDX8_9AGAM</name>
<gene>
    <name evidence="1" type="ORF">FIBSPDRAFT_14162</name>
</gene>
<dbReference type="Proteomes" id="UP000076532">
    <property type="component" value="Unassembled WGS sequence"/>
</dbReference>
<sequence length="455" mass="51731">MITISELHSVAQSTRVPPEIWSEIFLLSLPSGPDIPSWHRYASQRLTLVCSNWRRISLNTQKLWSSFATRDSLKWEKGDIALAQMWLTRSGTSPLTLDIHLQYHAVDLLRLLITHAHRWQHVQLDISHTLQTVVALSRLHLPQLQSLTMPVFESPRKAPSTRFFLAAPRLHSLDLQNVSNLGSAHQLAGPTMSSMPWMQLKHCSISGMGWKECFYIWEHSPNLVSFTFMSPRTDFSDIKDCSPISLLSLGSLRLHASGMQSKLEAAHIFARATLPVLRTLDYEDTTEHRTLTPWPRFELLAFLSRSMCSIQRLRLIFTSSDSLSDVVLLELLPSVPSLTELHIGRETRLISPTLLRELSVQPSSPTSDNPPLLPMLKTFRLDITSNNHQFDDKALVNMIASRRMPERQGVAKLQSVRINRYDAEVIEIREPAREELARLAREGLEFAFVSEVGDL</sequence>
<dbReference type="STRING" id="436010.A0A166XDX8"/>
<evidence type="ECO:0000313" key="1">
    <source>
        <dbReference type="EMBL" id="KZP34685.1"/>
    </source>
</evidence>
<proteinExistence type="predicted"/>
<dbReference type="EMBL" id="KV417480">
    <property type="protein sequence ID" value="KZP34685.1"/>
    <property type="molecule type" value="Genomic_DNA"/>
</dbReference>
<organism evidence="1 2">
    <name type="scientific">Athelia psychrophila</name>
    <dbReference type="NCBI Taxonomy" id="1759441"/>
    <lineage>
        <taxon>Eukaryota</taxon>
        <taxon>Fungi</taxon>
        <taxon>Dikarya</taxon>
        <taxon>Basidiomycota</taxon>
        <taxon>Agaricomycotina</taxon>
        <taxon>Agaricomycetes</taxon>
        <taxon>Agaricomycetidae</taxon>
        <taxon>Atheliales</taxon>
        <taxon>Atheliaceae</taxon>
        <taxon>Athelia</taxon>
    </lineage>
</organism>
<reference evidence="1 2" key="1">
    <citation type="journal article" date="2016" name="Mol. Biol. Evol.">
        <title>Comparative Genomics of Early-Diverging Mushroom-Forming Fungi Provides Insights into the Origins of Lignocellulose Decay Capabilities.</title>
        <authorList>
            <person name="Nagy L.G."/>
            <person name="Riley R."/>
            <person name="Tritt A."/>
            <person name="Adam C."/>
            <person name="Daum C."/>
            <person name="Floudas D."/>
            <person name="Sun H."/>
            <person name="Yadav J.S."/>
            <person name="Pangilinan J."/>
            <person name="Larsson K.H."/>
            <person name="Matsuura K."/>
            <person name="Barry K."/>
            <person name="Labutti K."/>
            <person name="Kuo R."/>
            <person name="Ohm R.A."/>
            <person name="Bhattacharya S.S."/>
            <person name="Shirouzu T."/>
            <person name="Yoshinaga Y."/>
            <person name="Martin F.M."/>
            <person name="Grigoriev I.V."/>
            <person name="Hibbett D.S."/>
        </authorList>
    </citation>
    <scope>NUCLEOTIDE SEQUENCE [LARGE SCALE GENOMIC DNA]</scope>
    <source>
        <strain evidence="1 2">CBS 109695</strain>
    </source>
</reference>
<evidence type="ECO:0000313" key="2">
    <source>
        <dbReference type="Proteomes" id="UP000076532"/>
    </source>
</evidence>
<keyword evidence="2" id="KW-1185">Reference proteome</keyword>
<accession>A0A166XDX8</accession>
<dbReference type="Gene3D" id="3.80.10.10">
    <property type="entry name" value="Ribonuclease Inhibitor"/>
    <property type="match status" value="1"/>
</dbReference>